<accession>A0A644ZVJ3</accession>
<dbReference type="GO" id="GO:0006313">
    <property type="term" value="P:DNA transposition"/>
    <property type="evidence" value="ECO:0007669"/>
    <property type="project" value="InterPro"/>
</dbReference>
<comment type="caution">
    <text evidence="2">The sequence shown here is derived from an EMBL/GenBank/DDBJ whole genome shotgun (WGS) entry which is preliminary data.</text>
</comment>
<feature type="coiled-coil region" evidence="1">
    <location>
        <begin position="121"/>
        <end position="155"/>
    </location>
</feature>
<dbReference type="AlphaFoldDB" id="A0A644ZVJ3"/>
<gene>
    <name evidence="2" type="ORF">SDC9_91126</name>
</gene>
<dbReference type="Gene3D" id="1.10.10.60">
    <property type="entry name" value="Homeodomain-like"/>
    <property type="match status" value="1"/>
</dbReference>
<dbReference type="Pfam" id="PF01527">
    <property type="entry name" value="HTH_Tnp_1"/>
    <property type="match status" value="1"/>
</dbReference>
<dbReference type="SUPFAM" id="SSF46689">
    <property type="entry name" value="Homeodomain-like"/>
    <property type="match status" value="1"/>
</dbReference>
<protein>
    <submittedName>
        <fullName evidence="2">IS3 family transposase ISPa31</fullName>
    </submittedName>
</protein>
<dbReference type="GO" id="GO:0003677">
    <property type="term" value="F:DNA binding"/>
    <property type="evidence" value="ECO:0007669"/>
    <property type="project" value="InterPro"/>
</dbReference>
<dbReference type="InterPro" id="IPR009057">
    <property type="entry name" value="Homeodomain-like_sf"/>
</dbReference>
<keyword evidence="1" id="KW-0175">Coiled coil</keyword>
<reference evidence="2" key="1">
    <citation type="submission" date="2019-08" db="EMBL/GenBank/DDBJ databases">
        <authorList>
            <person name="Kucharzyk K."/>
            <person name="Murdoch R.W."/>
            <person name="Higgins S."/>
            <person name="Loffler F."/>
        </authorList>
    </citation>
    <scope>NUCLEOTIDE SEQUENCE</scope>
</reference>
<sequence length="172" mass="19962">MSNSDNSKKQYSKEFKEKVLKRLEPPTNVTVPQIAKELSIPKTTIYQWIKTCKENKDEVVNTNKVPKKWSSKDKFHVVLETSTLTEEGLAAYCRRKGLYVEEVKEWTRQCIDANIKDSKDPEKLEEELKAEKQKIKVLEKELRVKEKALAETAALLVLRKKAQAIWGDPEEE</sequence>
<dbReference type="EMBL" id="VSSQ01010480">
    <property type="protein sequence ID" value="MPM44448.1"/>
    <property type="molecule type" value="Genomic_DNA"/>
</dbReference>
<dbReference type="GO" id="GO:0004803">
    <property type="term" value="F:transposase activity"/>
    <property type="evidence" value="ECO:0007669"/>
    <property type="project" value="InterPro"/>
</dbReference>
<dbReference type="InterPro" id="IPR002514">
    <property type="entry name" value="Transposase_8"/>
</dbReference>
<proteinExistence type="predicted"/>
<evidence type="ECO:0000256" key="1">
    <source>
        <dbReference type="SAM" id="Coils"/>
    </source>
</evidence>
<name>A0A644ZVJ3_9ZZZZ</name>
<organism evidence="2">
    <name type="scientific">bioreactor metagenome</name>
    <dbReference type="NCBI Taxonomy" id="1076179"/>
    <lineage>
        <taxon>unclassified sequences</taxon>
        <taxon>metagenomes</taxon>
        <taxon>ecological metagenomes</taxon>
    </lineage>
</organism>
<evidence type="ECO:0000313" key="2">
    <source>
        <dbReference type="EMBL" id="MPM44448.1"/>
    </source>
</evidence>